<proteinExistence type="predicted"/>
<organism evidence="2 3">
    <name type="scientific">Brassica carinata</name>
    <name type="common">Ethiopian mustard</name>
    <name type="synonym">Abyssinian cabbage</name>
    <dbReference type="NCBI Taxonomy" id="52824"/>
    <lineage>
        <taxon>Eukaryota</taxon>
        <taxon>Viridiplantae</taxon>
        <taxon>Streptophyta</taxon>
        <taxon>Embryophyta</taxon>
        <taxon>Tracheophyta</taxon>
        <taxon>Spermatophyta</taxon>
        <taxon>Magnoliopsida</taxon>
        <taxon>eudicotyledons</taxon>
        <taxon>Gunneridae</taxon>
        <taxon>Pentapetalae</taxon>
        <taxon>rosids</taxon>
        <taxon>malvids</taxon>
        <taxon>Brassicales</taxon>
        <taxon>Brassicaceae</taxon>
        <taxon>Brassiceae</taxon>
        <taxon>Brassica</taxon>
    </lineage>
</organism>
<dbReference type="Pfam" id="PF05703">
    <property type="entry name" value="Auxin_canalis"/>
    <property type="match status" value="1"/>
</dbReference>
<feature type="domain" description="VAN3-binding protein-like auxin canalisation" evidence="1">
    <location>
        <begin position="3"/>
        <end position="64"/>
    </location>
</feature>
<evidence type="ECO:0000259" key="1">
    <source>
        <dbReference type="Pfam" id="PF05703"/>
    </source>
</evidence>
<dbReference type="EMBL" id="JAAMPC010000552">
    <property type="protein sequence ID" value="KAG2242271.1"/>
    <property type="molecule type" value="Genomic_DNA"/>
</dbReference>
<comment type="caution">
    <text evidence="2">The sequence shown here is derived from an EMBL/GenBank/DDBJ whole genome shotgun (WGS) entry which is preliminary data.</text>
</comment>
<protein>
    <recommendedName>
        <fullName evidence="1">VAN3-binding protein-like auxin canalisation domain-containing protein</fullName>
    </recommendedName>
</protein>
<evidence type="ECO:0000313" key="2">
    <source>
        <dbReference type="EMBL" id="KAG2242271.1"/>
    </source>
</evidence>
<gene>
    <name evidence="2" type="ORF">Bca52824_095885</name>
</gene>
<sequence>MTVVAIAEATAPSLSSGKDEKMTKANVAVAVNLADPRSKQAAEVIGAKREHLVYVLSSAIDFMSFQRYHDTLILTSGEE</sequence>
<evidence type="ECO:0000313" key="3">
    <source>
        <dbReference type="Proteomes" id="UP000886595"/>
    </source>
</evidence>
<keyword evidence="3" id="KW-1185">Reference proteome</keyword>
<reference evidence="2 3" key="1">
    <citation type="submission" date="2020-02" db="EMBL/GenBank/DDBJ databases">
        <authorList>
            <person name="Ma Q."/>
            <person name="Huang Y."/>
            <person name="Song X."/>
            <person name="Pei D."/>
        </authorList>
    </citation>
    <scope>NUCLEOTIDE SEQUENCE [LARGE SCALE GENOMIC DNA]</scope>
    <source>
        <strain evidence="2">Sxm20200214</strain>
        <tissue evidence="2">Leaf</tissue>
    </source>
</reference>
<name>A0A8X7TJB7_BRACI</name>
<dbReference type="Proteomes" id="UP000886595">
    <property type="component" value="Unassembled WGS sequence"/>
</dbReference>
<accession>A0A8X7TJB7</accession>
<dbReference type="InterPro" id="IPR008546">
    <property type="entry name" value="VAN3-bd-like_auxin_canal"/>
</dbReference>
<dbReference type="AlphaFoldDB" id="A0A8X7TJB7"/>